<dbReference type="InterPro" id="IPR019458">
    <property type="entry name" value="Est1-like_N"/>
</dbReference>
<dbReference type="InterPro" id="IPR011990">
    <property type="entry name" value="TPR-like_helical_dom_sf"/>
</dbReference>
<protein>
    <recommendedName>
        <fullName evidence="5">DNA/RNA-binding domain-containing protein</fullName>
    </recommendedName>
</protein>
<dbReference type="Proteomes" id="UP000298138">
    <property type="component" value="Unassembled WGS sequence"/>
</dbReference>
<evidence type="ECO:0008006" key="5">
    <source>
        <dbReference type="Google" id="ProtNLM"/>
    </source>
</evidence>
<dbReference type="Pfam" id="PF10373">
    <property type="entry name" value="EST1_DNA_bind"/>
    <property type="match status" value="1"/>
</dbReference>
<dbReference type="EMBL" id="ML220121">
    <property type="protein sequence ID" value="TGZ81149.1"/>
    <property type="molecule type" value="Genomic_DNA"/>
</dbReference>
<evidence type="ECO:0000259" key="2">
    <source>
        <dbReference type="Pfam" id="PF10374"/>
    </source>
</evidence>
<evidence type="ECO:0000313" key="4">
    <source>
        <dbReference type="Proteomes" id="UP000298138"/>
    </source>
</evidence>
<dbReference type="OrthoDB" id="69928at2759"/>
<gene>
    <name evidence="3" type="ORF">EX30DRAFT_341112</name>
</gene>
<evidence type="ECO:0000313" key="3">
    <source>
        <dbReference type="EMBL" id="TGZ81149.1"/>
    </source>
</evidence>
<dbReference type="Gene3D" id="1.25.40.10">
    <property type="entry name" value="Tetratricopeptide repeat domain"/>
    <property type="match status" value="1"/>
</dbReference>
<dbReference type="SUPFAM" id="SSF48452">
    <property type="entry name" value="TPR-like"/>
    <property type="match status" value="1"/>
</dbReference>
<dbReference type="InterPro" id="IPR045153">
    <property type="entry name" value="Est1/Ebs1-like"/>
</dbReference>
<organism evidence="3 4">
    <name type="scientific">Ascodesmis nigricans</name>
    <dbReference type="NCBI Taxonomy" id="341454"/>
    <lineage>
        <taxon>Eukaryota</taxon>
        <taxon>Fungi</taxon>
        <taxon>Dikarya</taxon>
        <taxon>Ascomycota</taxon>
        <taxon>Pezizomycotina</taxon>
        <taxon>Pezizomycetes</taxon>
        <taxon>Pezizales</taxon>
        <taxon>Ascodesmidaceae</taxon>
        <taxon>Ascodesmis</taxon>
    </lineage>
</organism>
<reference evidence="3 4" key="1">
    <citation type="submission" date="2019-04" db="EMBL/GenBank/DDBJ databases">
        <title>Comparative genomics and transcriptomics to analyze fruiting body development in filamentous ascomycetes.</title>
        <authorList>
            <consortium name="DOE Joint Genome Institute"/>
            <person name="Lutkenhaus R."/>
            <person name="Traeger S."/>
            <person name="Breuer J."/>
            <person name="Kuo A."/>
            <person name="Lipzen A."/>
            <person name="Pangilinan J."/>
            <person name="Dilworth D."/>
            <person name="Sandor L."/>
            <person name="Poggeler S."/>
            <person name="Barry K."/>
            <person name="Grigoriev I.V."/>
            <person name="Nowrousian M."/>
        </authorList>
    </citation>
    <scope>NUCLEOTIDE SEQUENCE [LARGE SCALE GENOMIC DNA]</scope>
    <source>
        <strain evidence="3 4">CBS 389.68</strain>
    </source>
</reference>
<dbReference type="InterPro" id="IPR018834">
    <property type="entry name" value="DNA/RNA-bd_Est1-type"/>
</dbReference>
<feature type="domain" description="Telomerase activating protein Est1-like N-terminal" evidence="2">
    <location>
        <begin position="64"/>
        <end position="180"/>
    </location>
</feature>
<evidence type="ECO:0000259" key="1">
    <source>
        <dbReference type="Pfam" id="PF10373"/>
    </source>
</evidence>
<dbReference type="AlphaFoldDB" id="A0A4S2MWV0"/>
<name>A0A4S2MWV0_9PEZI</name>
<dbReference type="InParanoid" id="A0A4S2MWV0"/>
<feature type="domain" description="DNA/RNA-binding" evidence="1">
    <location>
        <begin position="189"/>
        <end position="465"/>
    </location>
</feature>
<dbReference type="PANTHER" id="PTHR15696">
    <property type="entry name" value="SMG-7 SUPPRESSOR WITH MORPHOLOGICAL EFFECT ON GENITALIA PROTEIN 7"/>
    <property type="match status" value="1"/>
</dbReference>
<proteinExistence type="predicted"/>
<keyword evidence="4" id="KW-1185">Reference proteome</keyword>
<dbReference type="Pfam" id="PF10374">
    <property type="entry name" value="EST1"/>
    <property type="match status" value="1"/>
</dbReference>
<dbReference type="PANTHER" id="PTHR15696:SF36">
    <property type="entry name" value="NONSENSE-MEDIATED MRNA DECAY FACTOR"/>
    <property type="match status" value="1"/>
</dbReference>
<dbReference type="STRING" id="341454.A0A4S2MWV0"/>
<accession>A0A4S2MWV0</accession>
<sequence length="606" mass="68551">MDSTTDSGSRHAVLPEIVHQEKKLSSLLRDGCAGRELSQIVIQLQDAYQNAIFADQDFSNAERLEGRLWTHHYKLIKRFQHQITVTQEENGKRKPVEARKTQDSFIMFLRQATRFYRSFIQRMDATFQIRELQFVIQQFHLPSKVNVSITPDDAVKTRVIRSCHRTLVYLGDLSRYREMNRCPQNWGPAIGYYTLAKQILPSSGNPHNQLAVMALEEGSLLSALYHLYRAVSVKEPFPEADANLSVGFRKAFRSLQSGKPAISQARKEEQVVKDLIHLFVTLHVKCSAGKDFPEYESVESDMLTQLALDLKDRNLSDGMLVKLVLINISAQHYSLLRAPKTRSLYHPASFLRLNIASFTTLHQVFQPELERPKSERYSNDLQTISAVGRRMLPSLRLYSIWLRSNHHMLVEGTADSAMAVLIKQLWQTYANTLSLLAATFDIKALNRVEYPLEEDKEIMGFQPFDEVIGPNHSSFQEPNTSPGHPNEEMLARIRFLLEDGITLCQRDDVPLTMNDGTITYKEDGILTSTPSIGMNSELNNTNDAPGFLKRNIDSHRYSTAESVYGQAGTSIVGSTTGSETMNIAMNRMVDALVGPPEQPESDNGRG</sequence>